<organism evidence="2 3">
    <name type="scientific">Parachaetomium inaequale</name>
    <dbReference type="NCBI Taxonomy" id="2588326"/>
    <lineage>
        <taxon>Eukaryota</taxon>
        <taxon>Fungi</taxon>
        <taxon>Dikarya</taxon>
        <taxon>Ascomycota</taxon>
        <taxon>Pezizomycotina</taxon>
        <taxon>Sordariomycetes</taxon>
        <taxon>Sordariomycetidae</taxon>
        <taxon>Sordariales</taxon>
        <taxon>Chaetomiaceae</taxon>
        <taxon>Parachaetomium</taxon>
    </lineage>
</organism>
<protein>
    <submittedName>
        <fullName evidence="2">Uncharacterized protein</fullName>
    </submittedName>
</protein>
<proteinExistence type="predicted"/>
<evidence type="ECO:0000313" key="2">
    <source>
        <dbReference type="EMBL" id="KAK4044204.1"/>
    </source>
</evidence>
<keyword evidence="3" id="KW-1185">Reference proteome</keyword>
<dbReference type="EMBL" id="MU854321">
    <property type="protein sequence ID" value="KAK4044204.1"/>
    <property type="molecule type" value="Genomic_DNA"/>
</dbReference>
<name>A0AAN6PRY9_9PEZI</name>
<evidence type="ECO:0000313" key="3">
    <source>
        <dbReference type="Proteomes" id="UP001303115"/>
    </source>
</evidence>
<evidence type="ECO:0000256" key="1">
    <source>
        <dbReference type="SAM" id="MobiDB-lite"/>
    </source>
</evidence>
<feature type="region of interest" description="Disordered" evidence="1">
    <location>
        <begin position="143"/>
        <end position="165"/>
    </location>
</feature>
<comment type="caution">
    <text evidence="2">The sequence shown here is derived from an EMBL/GenBank/DDBJ whole genome shotgun (WGS) entry which is preliminary data.</text>
</comment>
<gene>
    <name evidence="2" type="ORF">C8A01DRAFT_31812</name>
</gene>
<dbReference type="AlphaFoldDB" id="A0AAN6PRY9"/>
<reference evidence="3" key="1">
    <citation type="journal article" date="2023" name="Mol. Phylogenet. Evol.">
        <title>Genome-scale phylogeny and comparative genomics of the fungal order Sordariales.</title>
        <authorList>
            <person name="Hensen N."/>
            <person name="Bonometti L."/>
            <person name="Westerberg I."/>
            <person name="Brannstrom I.O."/>
            <person name="Guillou S."/>
            <person name="Cros-Aarteil S."/>
            <person name="Calhoun S."/>
            <person name="Haridas S."/>
            <person name="Kuo A."/>
            <person name="Mondo S."/>
            <person name="Pangilinan J."/>
            <person name="Riley R."/>
            <person name="LaButti K."/>
            <person name="Andreopoulos B."/>
            <person name="Lipzen A."/>
            <person name="Chen C."/>
            <person name="Yan M."/>
            <person name="Daum C."/>
            <person name="Ng V."/>
            <person name="Clum A."/>
            <person name="Steindorff A."/>
            <person name="Ohm R.A."/>
            <person name="Martin F."/>
            <person name="Silar P."/>
            <person name="Natvig D.O."/>
            <person name="Lalanne C."/>
            <person name="Gautier V."/>
            <person name="Ament-Velasquez S.L."/>
            <person name="Kruys A."/>
            <person name="Hutchinson M.I."/>
            <person name="Powell A.J."/>
            <person name="Barry K."/>
            <person name="Miller A.N."/>
            <person name="Grigoriev I.V."/>
            <person name="Debuchy R."/>
            <person name="Gladieux P."/>
            <person name="Hiltunen Thoren M."/>
            <person name="Johannesson H."/>
        </authorList>
    </citation>
    <scope>NUCLEOTIDE SEQUENCE [LARGE SCALE GENOMIC DNA]</scope>
    <source>
        <strain evidence="3">CBS 284.82</strain>
    </source>
</reference>
<sequence length="165" mass="18769">MANTPDDRAILGFHITFEPRVHIEFSTKRQAEAYLDKIKKRSVYIINALDGQQDGVHGNIMSIRLPSRIVCASMRNSRTYLTFSDKQLAKDWVKGLGIWEFLDDGKGNLSEFDVALMTGLSNKRLNKSLQIEEDRPQQRTILPRTHQRQAGNKVPGVAMRSTERG</sequence>
<accession>A0AAN6PRY9</accession>
<dbReference type="Proteomes" id="UP001303115">
    <property type="component" value="Unassembled WGS sequence"/>
</dbReference>